<feature type="transmembrane region" description="Helical" evidence="1">
    <location>
        <begin position="196"/>
        <end position="218"/>
    </location>
</feature>
<accession>A0A941D5N1</accession>
<feature type="transmembrane region" description="Helical" evidence="1">
    <location>
        <begin position="107"/>
        <end position="135"/>
    </location>
</feature>
<evidence type="ECO:0000313" key="2">
    <source>
        <dbReference type="EMBL" id="MBR7742081.1"/>
    </source>
</evidence>
<gene>
    <name evidence="2" type="ORF">KC207_02075</name>
</gene>
<keyword evidence="1" id="KW-1133">Transmembrane helix</keyword>
<proteinExistence type="predicted"/>
<evidence type="ECO:0000256" key="1">
    <source>
        <dbReference type="SAM" id="Phobius"/>
    </source>
</evidence>
<name>A0A941D5N1_9MICO</name>
<keyword evidence="3" id="KW-1185">Reference proteome</keyword>
<sequence length="256" mass="27062">MLRAVLAEFGELFSDRPSRLRVSGLVLVLASVPLLEMLAIRLFSGMVTDPRLLTESRTALVLQAGGFFAALAGTRGAHHAARILRPRVFEAAFSRLRATRSRHQESWAYAQAFEVSGVLAGLVQAASFVAVIAVFDPATGAVALTVGAVVLLAMSRTYSAQVAAQERFVSTSWTAEAVGVPDQVGQRVRAAEIGSILATVGLAVALAFLLVQVVDAAVDTATAIMMFLGLRLMFGQLGTVSASAMRFARATVRVKS</sequence>
<dbReference type="AlphaFoldDB" id="A0A941D5N1"/>
<feature type="transmembrane region" description="Helical" evidence="1">
    <location>
        <begin position="60"/>
        <end position="77"/>
    </location>
</feature>
<dbReference type="EMBL" id="JAGSNF010000003">
    <property type="protein sequence ID" value="MBR7742081.1"/>
    <property type="molecule type" value="Genomic_DNA"/>
</dbReference>
<feature type="transmembrane region" description="Helical" evidence="1">
    <location>
        <begin position="20"/>
        <end position="40"/>
    </location>
</feature>
<feature type="transmembrane region" description="Helical" evidence="1">
    <location>
        <begin position="141"/>
        <end position="158"/>
    </location>
</feature>
<dbReference type="Proteomes" id="UP000677016">
    <property type="component" value="Unassembled WGS sequence"/>
</dbReference>
<feature type="transmembrane region" description="Helical" evidence="1">
    <location>
        <begin position="224"/>
        <end position="248"/>
    </location>
</feature>
<reference evidence="2" key="1">
    <citation type="submission" date="2021-04" db="EMBL/GenBank/DDBJ databases">
        <title>Phycicoccus avicenniae sp. nov., a novel endophytic actinomycetes isolated from branch of Avicennia mariana.</title>
        <authorList>
            <person name="Tuo L."/>
        </authorList>
    </citation>
    <scope>NUCLEOTIDE SEQUENCE</scope>
    <source>
        <strain evidence="2">BSK3Z-2</strain>
    </source>
</reference>
<keyword evidence="1" id="KW-0472">Membrane</keyword>
<protein>
    <submittedName>
        <fullName evidence="2">Uncharacterized protein</fullName>
    </submittedName>
</protein>
<evidence type="ECO:0000313" key="3">
    <source>
        <dbReference type="Proteomes" id="UP000677016"/>
    </source>
</evidence>
<comment type="caution">
    <text evidence="2">The sequence shown here is derived from an EMBL/GenBank/DDBJ whole genome shotgun (WGS) entry which is preliminary data.</text>
</comment>
<keyword evidence="1" id="KW-0812">Transmembrane</keyword>
<organism evidence="2 3">
    <name type="scientific">Phycicoccus avicenniae</name>
    <dbReference type="NCBI Taxonomy" id="2828860"/>
    <lineage>
        <taxon>Bacteria</taxon>
        <taxon>Bacillati</taxon>
        <taxon>Actinomycetota</taxon>
        <taxon>Actinomycetes</taxon>
        <taxon>Micrococcales</taxon>
        <taxon>Intrasporangiaceae</taxon>
        <taxon>Phycicoccus</taxon>
    </lineage>
</organism>
<dbReference type="RefSeq" id="WP_211601252.1">
    <property type="nucleotide sequence ID" value="NZ_JAGSNF010000003.1"/>
</dbReference>